<evidence type="ECO:0000256" key="3">
    <source>
        <dbReference type="ARBA" id="ARBA00022679"/>
    </source>
</evidence>
<accession>A0A858NG46</accession>
<dbReference type="GO" id="GO:0046872">
    <property type="term" value="F:metal ion binding"/>
    <property type="evidence" value="ECO:0007669"/>
    <property type="project" value="UniProtKB-KW"/>
</dbReference>
<organism evidence="14">
    <name type="scientific">Genomoviridae sp</name>
    <dbReference type="NCBI Taxonomy" id="2202565"/>
    <lineage>
        <taxon>Viruses</taxon>
        <taxon>Monodnaviria</taxon>
        <taxon>Shotokuvirae</taxon>
        <taxon>Cressdnaviricota</taxon>
        <taxon>Repensiviricetes</taxon>
        <taxon>Geplafuvirales</taxon>
        <taxon>Genomoviridae</taxon>
    </lineage>
</organism>
<evidence type="ECO:0000256" key="6">
    <source>
        <dbReference type="ARBA" id="ARBA00022722"/>
    </source>
</evidence>
<dbReference type="SUPFAM" id="SSF55464">
    <property type="entry name" value="Origin of replication-binding domain, RBD-like"/>
    <property type="match status" value="1"/>
</dbReference>
<evidence type="ECO:0000313" key="14">
    <source>
        <dbReference type="EMBL" id="QJB18722.1"/>
    </source>
</evidence>
<keyword evidence="6" id="KW-0540">Nuclease</keyword>
<evidence type="ECO:0000256" key="2">
    <source>
        <dbReference type="ARBA" id="ARBA00022562"/>
    </source>
</evidence>
<reference evidence="14" key="1">
    <citation type="submission" date="2020-04" db="EMBL/GenBank/DDBJ databases">
        <title>Genomes of microviruses in a sewage oxidation pond.</title>
        <authorList>
            <person name="Schreck J."/>
            <person name="Kraberger S."/>
            <person name="Scotch M."/>
            <person name="Halden R.U."/>
            <person name="Varsani A."/>
        </authorList>
    </citation>
    <scope>NUCLEOTIDE SEQUENCE</scope>
    <source>
        <strain evidence="14">6402_218</strain>
    </source>
</reference>
<dbReference type="InterPro" id="IPR022692">
    <property type="entry name" value="Gemini_AL1_REP_central"/>
</dbReference>
<protein>
    <submittedName>
        <fullName evidence="14">Replication-associated protein</fullName>
    </submittedName>
</protein>
<evidence type="ECO:0000256" key="8">
    <source>
        <dbReference type="ARBA" id="ARBA00022741"/>
    </source>
</evidence>
<feature type="domain" description="CRESS-DNA virus Rep endonuclease" evidence="13">
    <location>
        <begin position="4"/>
        <end position="111"/>
    </location>
</feature>
<keyword evidence="4" id="KW-0548">Nucleotidyltransferase</keyword>
<dbReference type="GO" id="GO:0042025">
    <property type="term" value="C:host cell nucleus"/>
    <property type="evidence" value="ECO:0007669"/>
    <property type="project" value="UniProtKB-SubCell"/>
</dbReference>
<keyword evidence="10" id="KW-0378">Hydrolase</keyword>
<evidence type="ECO:0000256" key="1">
    <source>
        <dbReference type="ARBA" id="ARBA00004147"/>
    </source>
</evidence>
<dbReference type="InterPro" id="IPR001301">
    <property type="entry name" value="Gemini_AL1_CLV"/>
</dbReference>
<evidence type="ECO:0000256" key="10">
    <source>
        <dbReference type="ARBA" id="ARBA00022801"/>
    </source>
</evidence>
<keyword evidence="8" id="KW-0547">Nucleotide-binding</keyword>
<evidence type="ECO:0000256" key="11">
    <source>
        <dbReference type="ARBA" id="ARBA00023124"/>
    </source>
</evidence>
<dbReference type="Gene3D" id="3.40.1310.20">
    <property type="match status" value="1"/>
</dbReference>
<dbReference type="GO" id="GO:0000166">
    <property type="term" value="F:nucleotide binding"/>
    <property type="evidence" value="ECO:0007669"/>
    <property type="project" value="UniProtKB-KW"/>
</dbReference>
<dbReference type="GO" id="GO:0003677">
    <property type="term" value="F:DNA binding"/>
    <property type="evidence" value="ECO:0007669"/>
    <property type="project" value="UniProtKB-KW"/>
</dbReference>
<evidence type="ECO:0000256" key="4">
    <source>
        <dbReference type="ARBA" id="ARBA00022695"/>
    </source>
</evidence>
<dbReference type="InterPro" id="IPR049912">
    <property type="entry name" value="CRESS_DNA_REP"/>
</dbReference>
<evidence type="ECO:0000256" key="5">
    <source>
        <dbReference type="ARBA" id="ARBA00022705"/>
    </source>
</evidence>
<name>A0A858NG46_9VIRU</name>
<evidence type="ECO:0000259" key="13">
    <source>
        <dbReference type="PROSITE" id="PS52020"/>
    </source>
</evidence>
<keyword evidence="12" id="KW-0238">DNA-binding</keyword>
<keyword evidence="7" id="KW-0479">Metal-binding</keyword>
<dbReference type="Pfam" id="PF00799">
    <property type="entry name" value="Gemini_AL1"/>
    <property type="match status" value="1"/>
</dbReference>
<keyword evidence="9" id="KW-0255">Endonuclease</keyword>
<comment type="subcellular location">
    <subcellularLocation>
        <location evidence="1">Host nucleus</location>
    </subcellularLocation>
</comment>
<evidence type="ECO:0000256" key="7">
    <source>
        <dbReference type="ARBA" id="ARBA00022723"/>
    </source>
</evidence>
<dbReference type="Pfam" id="PF08283">
    <property type="entry name" value="Gemini_AL1_M"/>
    <property type="match status" value="1"/>
</dbReference>
<dbReference type="GO" id="GO:0006260">
    <property type="term" value="P:DNA replication"/>
    <property type="evidence" value="ECO:0007669"/>
    <property type="project" value="UniProtKB-KW"/>
</dbReference>
<dbReference type="GO" id="GO:0005198">
    <property type="term" value="F:structural molecule activity"/>
    <property type="evidence" value="ECO:0007669"/>
    <property type="project" value="InterPro"/>
</dbReference>
<evidence type="ECO:0000256" key="9">
    <source>
        <dbReference type="ARBA" id="ARBA00022759"/>
    </source>
</evidence>
<dbReference type="GO" id="GO:0016779">
    <property type="term" value="F:nucleotidyltransferase activity"/>
    <property type="evidence" value="ECO:0007669"/>
    <property type="project" value="UniProtKB-KW"/>
</dbReference>
<keyword evidence="3" id="KW-0808">Transferase</keyword>
<dbReference type="PROSITE" id="PS52020">
    <property type="entry name" value="CRESS_DNA_REP"/>
    <property type="match status" value="1"/>
</dbReference>
<sequence length="340" mass="38635">MPFAFNAKYVLLTYPQCGDLNPDRIVERIRSLGGSCIVGRENHAIKGIHFHVFADFGRKFRSRKTDIFDVDGHHPNIAPSRGTPEKGYDYAIKDGNIVSGDLERPKQSGDRDGSTHDKWTRITMAQDRNEFWDMVHRLDPKSAACAFGQLSKYADWKYAIDPPDYEHPAGVEFFGEEMDGRHEWLQQSGIGSSEPQLGRCRSLCIYGATRVGKTMWARSLGDHIYCVGLISGTECMKGSKAQYAVFDDIRGGIKFFPSYKEWLGCQQWVTVKCLYKEPQLVHWGKPGIWLSNTDPRLEMMQADIDWMEGNVDFIEINEPIFRANKALTQTSEQSDQSSSE</sequence>
<proteinExistence type="predicted"/>
<dbReference type="EMBL" id="MT309904">
    <property type="protein sequence ID" value="QJB18722.1"/>
    <property type="molecule type" value="Genomic_DNA"/>
</dbReference>
<dbReference type="GO" id="GO:0016888">
    <property type="term" value="F:DNA endonuclease activity, producing 5'-phosphomonoesters"/>
    <property type="evidence" value="ECO:0007669"/>
    <property type="project" value="InterPro"/>
</dbReference>
<keyword evidence="2" id="KW-1048">Host nucleus</keyword>
<evidence type="ECO:0000256" key="12">
    <source>
        <dbReference type="ARBA" id="ARBA00023125"/>
    </source>
</evidence>
<keyword evidence="11" id="KW-0190">Covalent protein-DNA linkage</keyword>
<dbReference type="PRINTS" id="PR00228">
    <property type="entry name" value="GEMCOATCLVL1"/>
</dbReference>
<keyword evidence="5" id="KW-0235">DNA replication</keyword>